<evidence type="ECO:0000256" key="2">
    <source>
        <dbReference type="ARBA" id="ARBA00005781"/>
    </source>
</evidence>
<dbReference type="SUPFAM" id="SSF50104">
    <property type="entry name" value="Translation proteins SH3-like domain"/>
    <property type="match status" value="1"/>
</dbReference>
<dbReference type="InterPro" id="IPR038657">
    <property type="entry name" value="Ribosomal_bL19_sf"/>
</dbReference>
<comment type="similarity">
    <text evidence="2 6 7">Belongs to the bacterial ribosomal protein bL19 family.</text>
</comment>
<evidence type="ECO:0000256" key="1">
    <source>
        <dbReference type="ARBA" id="ARBA00002349"/>
    </source>
</evidence>
<reference evidence="9" key="1">
    <citation type="submission" date="2019-04" db="EMBL/GenBank/DDBJ databases">
        <title>Nocardioides xinjiangensis sp. nov.</title>
        <authorList>
            <person name="Liu S."/>
        </authorList>
    </citation>
    <scope>NUCLEOTIDE SEQUENCE [LARGE SCALE GENOMIC DNA]</scope>
    <source>
        <strain evidence="9">18</strain>
    </source>
</reference>
<evidence type="ECO:0000256" key="7">
    <source>
        <dbReference type="RuleBase" id="RU000559"/>
    </source>
</evidence>
<dbReference type="GO" id="GO:0003735">
    <property type="term" value="F:structural constituent of ribosome"/>
    <property type="evidence" value="ECO:0007669"/>
    <property type="project" value="InterPro"/>
</dbReference>
<keyword evidence="4 6" id="KW-0687">Ribonucleoprotein</keyword>
<keyword evidence="9" id="KW-1185">Reference proteome</keyword>
<comment type="caution">
    <text evidence="8">The sequence shown here is derived from an EMBL/GenBank/DDBJ whole genome shotgun (WGS) entry which is preliminary data.</text>
</comment>
<evidence type="ECO:0000313" key="9">
    <source>
        <dbReference type="Proteomes" id="UP000308760"/>
    </source>
</evidence>
<dbReference type="AlphaFoldDB" id="A0A4S8Q533"/>
<dbReference type="RefSeq" id="WP_136536916.1">
    <property type="nucleotide sequence ID" value="NZ_STGY01000073.1"/>
</dbReference>
<dbReference type="OrthoDB" id="9803541at2"/>
<keyword evidence="3 6" id="KW-0689">Ribosomal protein</keyword>
<dbReference type="InterPro" id="IPR008991">
    <property type="entry name" value="Translation_prot_SH3-like_sf"/>
</dbReference>
<dbReference type="Pfam" id="PF01245">
    <property type="entry name" value="Ribosomal_L19"/>
    <property type="match status" value="1"/>
</dbReference>
<accession>A0A4S8Q533</accession>
<dbReference type="Proteomes" id="UP000308760">
    <property type="component" value="Unassembled WGS sequence"/>
</dbReference>
<dbReference type="GO" id="GO:0022625">
    <property type="term" value="C:cytosolic large ribosomal subunit"/>
    <property type="evidence" value="ECO:0007669"/>
    <property type="project" value="TreeGrafter"/>
</dbReference>
<dbReference type="HAMAP" id="MF_00402">
    <property type="entry name" value="Ribosomal_bL19"/>
    <property type="match status" value="1"/>
</dbReference>
<dbReference type="Gene3D" id="2.30.30.790">
    <property type="match status" value="1"/>
</dbReference>
<evidence type="ECO:0000256" key="4">
    <source>
        <dbReference type="ARBA" id="ARBA00023274"/>
    </source>
</evidence>
<dbReference type="PANTHER" id="PTHR15680:SF9">
    <property type="entry name" value="LARGE RIBOSOMAL SUBUNIT PROTEIN BL19M"/>
    <property type="match status" value="1"/>
</dbReference>
<dbReference type="PANTHER" id="PTHR15680">
    <property type="entry name" value="RIBOSOMAL PROTEIN L19"/>
    <property type="match status" value="1"/>
</dbReference>
<reference evidence="8 9" key="2">
    <citation type="submission" date="2019-05" db="EMBL/GenBank/DDBJ databases">
        <title>Glycomyces buryatensis sp. nov.</title>
        <authorList>
            <person name="Nikitina E."/>
        </authorList>
    </citation>
    <scope>NUCLEOTIDE SEQUENCE [LARGE SCALE GENOMIC DNA]</scope>
    <source>
        <strain evidence="8 9">18</strain>
    </source>
</reference>
<protein>
    <recommendedName>
        <fullName evidence="5 6">Large ribosomal subunit protein bL19</fullName>
    </recommendedName>
</protein>
<evidence type="ECO:0000256" key="5">
    <source>
        <dbReference type="ARBA" id="ARBA00035171"/>
    </source>
</evidence>
<sequence>MNILDELNAASMRADVPDFRPGDTVKVSVRVQEGARSRVQVFQGVVIRRHGAGIGETFTVRKLSFGIGVERTFPVHGPMVDKIEIAMRGKVRRAKLYYLRERKGKAAKIKEKREI</sequence>
<evidence type="ECO:0000313" key="8">
    <source>
        <dbReference type="EMBL" id="THV35759.1"/>
    </source>
</evidence>
<dbReference type="PIRSF" id="PIRSF002191">
    <property type="entry name" value="Ribosomal_L19"/>
    <property type="match status" value="1"/>
</dbReference>
<name>A0A4S8Q533_9ACTN</name>
<evidence type="ECO:0000256" key="3">
    <source>
        <dbReference type="ARBA" id="ARBA00022980"/>
    </source>
</evidence>
<proteinExistence type="inferred from homology"/>
<gene>
    <name evidence="6" type="primary">rplS</name>
    <name evidence="8" type="ORF">FAB82_23080</name>
</gene>
<dbReference type="InterPro" id="IPR001857">
    <property type="entry name" value="Ribosomal_bL19"/>
</dbReference>
<organism evidence="8 9">
    <name type="scientific">Glycomyces buryatensis</name>
    <dbReference type="NCBI Taxonomy" id="2570927"/>
    <lineage>
        <taxon>Bacteria</taxon>
        <taxon>Bacillati</taxon>
        <taxon>Actinomycetota</taxon>
        <taxon>Actinomycetes</taxon>
        <taxon>Glycomycetales</taxon>
        <taxon>Glycomycetaceae</taxon>
        <taxon>Glycomyces</taxon>
    </lineage>
</organism>
<dbReference type="PRINTS" id="PR00061">
    <property type="entry name" value="RIBOSOMALL19"/>
</dbReference>
<comment type="function">
    <text evidence="1 6 7">This protein is located at the 30S-50S ribosomal subunit interface and may play a role in the structure and function of the aminoacyl-tRNA binding site.</text>
</comment>
<dbReference type="FunFam" id="2.30.30.790:FF:000001">
    <property type="entry name" value="50S ribosomal protein L19"/>
    <property type="match status" value="1"/>
</dbReference>
<dbReference type="EMBL" id="STGY01000073">
    <property type="protein sequence ID" value="THV35759.1"/>
    <property type="molecule type" value="Genomic_DNA"/>
</dbReference>
<dbReference type="GO" id="GO:0006412">
    <property type="term" value="P:translation"/>
    <property type="evidence" value="ECO:0007669"/>
    <property type="project" value="UniProtKB-UniRule"/>
</dbReference>
<evidence type="ECO:0000256" key="6">
    <source>
        <dbReference type="HAMAP-Rule" id="MF_00402"/>
    </source>
</evidence>
<dbReference type="NCBIfam" id="TIGR01024">
    <property type="entry name" value="rplS_bact"/>
    <property type="match status" value="1"/>
</dbReference>